<dbReference type="OrthoDB" id="5148398at2"/>
<organism evidence="2 3">
    <name type="scientific">Rhodococcus triatomae</name>
    <dbReference type="NCBI Taxonomy" id="300028"/>
    <lineage>
        <taxon>Bacteria</taxon>
        <taxon>Bacillati</taxon>
        <taxon>Actinomycetota</taxon>
        <taxon>Actinomycetes</taxon>
        <taxon>Mycobacteriales</taxon>
        <taxon>Nocardiaceae</taxon>
        <taxon>Rhodococcus</taxon>
    </lineage>
</organism>
<evidence type="ECO:0000256" key="1">
    <source>
        <dbReference type="SAM" id="MobiDB-lite"/>
    </source>
</evidence>
<evidence type="ECO:0000313" key="3">
    <source>
        <dbReference type="Proteomes" id="UP000183263"/>
    </source>
</evidence>
<evidence type="ECO:0000313" key="2">
    <source>
        <dbReference type="EMBL" id="SDI01018.1"/>
    </source>
</evidence>
<reference evidence="2 3" key="1">
    <citation type="submission" date="2016-10" db="EMBL/GenBank/DDBJ databases">
        <authorList>
            <person name="de Groot N.N."/>
        </authorList>
    </citation>
    <scope>NUCLEOTIDE SEQUENCE [LARGE SCALE GENOMIC DNA]</scope>
    <source>
        <strain evidence="2 3">DSM 44892</strain>
    </source>
</reference>
<dbReference type="EMBL" id="FNDN01000004">
    <property type="protein sequence ID" value="SDI01018.1"/>
    <property type="molecule type" value="Genomic_DNA"/>
</dbReference>
<dbReference type="Proteomes" id="UP000183263">
    <property type="component" value="Unassembled WGS sequence"/>
</dbReference>
<dbReference type="RefSeq" id="WP_072737024.1">
    <property type="nucleotide sequence ID" value="NZ_CP048813.1"/>
</dbReference>
<gene>
    <name evidence="2" type="ORF">SAMN05444695_104295</name>
</gene>
<proteinExistence type="predicted"/>
<feature type="region of interest" description="Disordered" evidence="1">
    <location>
        <begin position="78"/>
        <end position="98"/>
    </location>
</feature>
<accession>A0A1G8H2Y5</accession>
<dbReference type="AlphaFoldDB" id="A0A1G8H2Y5"/>
<protein>
    <submittedName>
        <fullName evidence="2">Uncharacterized protein</fullName>
    </submittedName>
</protein>
<name>A0A1G8H2Y5_9NOCA</name>
<sequence length="98" mass="11211">MTDDTDARRRDDLERELERSLADAEDTVALLRRELASRRTHRLQHAEIDRLAEHLANSRVRWHEVRVFFEEAFREVAHDGSEAGDGSGSDAGRHPGHA</sequence>
<keyword evidence="3" id="KW-1185">Reference proteome</keyword>